<dbReference type="KEGG" id="dmm:dnm_059800"/>
<name>A0A975GQD3_9BACT</name>
<dbReference type="Proteomes" id="UP000663722">
    <property type="component" value="Chromosome"/>
</dbReference>
<protein>
    <submittedName>
        <fullName evidence="1">Uncharacterized protein</fullName>
    </submittedName>
</protein>
<gene>
    <name evidence="1" type="ORF">dnm_059800</name>
</gene>
<sequence length="59" mass="6798">MCHIFHLHAAFVKTFDGKLEEKSAKKRKIILTGMIFAWVRRHSSEGGLNQKWSEISGQI</sequence>
<proteinExistence type="predicted"/>
<evidence type="ECO:0000313" key="1">
    <source>
        <dbReference type="EMBL" id="QTA89921.1"/>
    </source>
</evidence>
<reference evidence="1" key="1">
    <citation type="journal article" date="2021" name="Microb. Physiol.">
        <title>Proteogenomic Insights into the Physiology of Marine, Sulfate-Reducing, Filamentous Desulfonema limicola and Desulfonema magnum.</title>
        <authorList>
            <person name="Schnaars V."/>
            <person name="Wohlbrand L."/>
            <person name="Scheve S."/>
            <person name="Hinrichs C."/>
            <person name="Reinhardt R."/>
            <person name="Rabus R."/>
        </authorList>
    </citation>
    <scope>NUCLEOTIDE SEQUENCE</scope>
    <source>
        <strain evidence="1">4be13</strain>
    </source>
</reference>
<dbReference type="AlphaFoldDB" id="A0A975GQD3"/>
<keyword evidence="2" id="KW-1185">Reference proteome</keyword>
<evidence type="ECO:0000313" key="2">
    <source>
        <dbReference type="Proteomes" id="UP000663722"/>
    </source>
</evidence>
<accession>A0A975GQD3</accession>
<dbReference type="EMBL" id="CP061800">
    <property type="protein sequence ID" value="QTA89921.1"/>
    <property type="molecule type" value="Genomic_DNA"/>
</dbReference>
<organism evidence="1 2">
    <name type="scientific">Desulfonema magnum</name>
    <dbReference type="NCBI Taxonomy" id="45655"/>
    <lineage>
        <taxon>Bacteria</taxon>
        <taxon>Pseudomonadati</taxon>
        <taxon>Thermodesulfobacteriota</taxon>
        <taxon>Desulfobacteria</taxon>
        <taxon>Desulfobacterales</taxon>
        <taxon>Desulfococcaceae</taxon>
        <taxon>Desulfonema</taxon>
    </lineage>
</organism>